<dbReference type="FunFam" id="3.40.50.970:FF:000042">
    <property type="entry name" value="Oxalyl-CoA decarboxylase"/>
    <property type="match status" value="1"/>
</dbReference>
<dbReference type="GO" id="GO:0000287">
    <property type="term" value="F:magnesium ion binding"/>
    <property type="evidence" value="ECO:0007669"/>
    <property type="project" value="InterPro"/>
</dbReference>
<gene>
    <name evidence="11" type="ORF">B5M45_14630</name>
</gene>
<dbReference type="RefSeq" id="WP_084950868.1">
    <property type="nucleotide sequence ID" value="NZ_MZZM01000018.1"/>
</dbReference>
<dbReference type="SUPFAM" id="SSF52467">
    <property type="entry name" value="DHS-like NAD/FAD-binding domain"/>
    <property type="match status" value="1"/>
</dbReference>
<organism evidence="11 12">
    <name type="scientific">Mycobacterium simiae</name>
    <name type="common">Mycobacterium habana</name>
    <dbReference type="NCBI Taxonomy" id="1784"/>
    <lineage>
        <taxon>Bacteria</taxon>
        <taxon>Bacillati</taxon>
        <taxon>Actinomycetota</taxon>
        <taxon>Actinomycetes</taxon>
        <taxon>Mycobacteriales</taxon>
        <taxon>Mycobacteriaceae</taxon>
        <taxon>Mycobacterium</taxon>
        <taxon>Mycobacterium simiae complex</taxon>
    </lineage>
</organism>
<evidence type="ECO:0000256" key="1">
    <source>
        <dbReference type="ARBA" id="ARBA00001964"/>
    </source>
</evidence>
<dbReference type="AlphaFoldDB" id="A0A1X0Y4K5"/>
<keyword evidence="3" id="KW-0479">Metal-binding</keyword>
<dbReference type="PANTHER" id="PTHR43710:SF2">
    <property type="entry name" value="2-HYDROXYACYL-COA LYASE 1"/>
    <property type="match status" value="1"/>
</dbReference>
<evidence type="ECO:0000256" key="2">
    <source>
        <dbReference type="ARBA" id="ARBA00007812"/>
    </source>
</evidence>
<dbReference type="GO" id="GO:0030976">
    <property type="term" value="F:thiamine pyrophosphate binding"/>
    <property type="evidence" value="ECO:0007669"/>
    <property type="project" value="InterPro"/>
</dbReference>
<dbReference type="EMBL" id="MZZM01000018">
    <property type="protein sequence ID" value="ORJ60120.1"/>
    <property type="molecule type" value="Genomic_DNA"/>
</dbReference>
<dbReference type="Pfam" id="PF02775">
    <property type="entry name" value="TPP_enzyme_C"/>
    <property type="match status" value="1"/>
</dbReference>
<dbReference type="Pfam" id="PF02776">
    <property type="entry name" value="TPP_enzyme_N"/>
    <property type="match status" value="1"/>
</dbReference>
<dbReference type="InterPro" id="IPR029035">
    <property type="entry name" value="DHS-like_NAD/FAD-binding_dom"/>
</dbReference>
<evidence type="ECO:0000259" key="10">
    <source>
        <dbReference type="Pfam" id="PF02776"/>
    </source>
</evidence>
<dbReference type="GO" id="GO:0008949">
    <property type="term" value="F:oxalyl-CoA decarboxylase activity"/>
    <property type="evidence" value="ECO:0007669"/>
    <property type="project" value="InterPro"/>
</dbReference>
<dbReference type="Gene3D" id="3.40.50.970">
    <property type="match status" value="2"/>
</dbReference>
<name>A0A1X0Y4K5_MYCSI</name>
<evidence type="ECO:0000259" key="8">
    <source>
        <dbReference type="Pfam" id="PF00205"/>
    </source>
</evidence>
<evidence type="ECO:0000256" key="7">
    <source>
        <dbReference type="RuleBase" id="RU362132"/>
    </source>
</evidence>
<dbReference type="GO" id="GO:0001561">
    <property type="term" value="P:fatty acid alpha-oxidation"/>
    <property type="evidence" value="ECO:0007669"/>
    <property type="project" value="TreeGrafter"/>
</dbReference>
<dbReference type="InterPro" id="IPR029061">
    <property type="entry name" value="THDP-binding"/>
</dbReference>
<evidence type="ECO:0000256" key="6">
    <source>
        <dbReference type="ARBA" id="ARBA00023239"/>
    </source>
</evidence>
<evidence type="ECO:0000259" key="9">
    <source>
        <dbReference type="Pfam" id="PF02775"/>
    </source>
</evidence>
<reference evidence="11 12" key="1">
    <citation type="submission" date="2017-03" db="EMBL/GenBank/DDBJ databases">
        <title>Genomic insights into Mycobacterium simiae human colonization.</title>
        <authorList>
            <person name="Steffani J.L."/>
            <person name="Brunck M.E."/>
            <person name="Cruz E."/>
            <person name="Montiel R."/>
            <person name="Barona F."/>
        </authorList>
    </citation>
    <scope>NUCLEOTIDE SEQUENCE [LARGE SCALE GENOMIC DNA]</scope>
    <source>
        <strain evidence="11 12">MsiGto</strain>
    </source>
</reference>
<dbReference type="Pfam" id="PF00205">
    <property type="entry name" value="TPP_enzyme_M"/>
    <property type="match status" value="1"/>
</dbReference>
<dbReference type="FunFam" id="3.40.50.1220:FF:000006">
    <property type="entry name" value="2-hydroxyacyl-CoA lyase 1"/>
    <property type="match status" value="1"/>
</dbReference>
<feature type="domain" description="Thiamine pyrophosphate enzyme central" evidence="8">
    <location>
        <begin position="201"/>
        <end position="330"/>
    </location>
</feature>
<accession>A0A1X0Y4K5</accession>
<keyword evidence="12" id="KW-1185">Reference proteome</keyword>
<dbReference type="PANTHER" id="PTHR43710">
    <property type="entry name" value="2-HYDROXYACYL-COA LYASE"/>
    <property type="match status" value="1"/>
</dbReference>
<dbReference type="GO" id="GO:0033611">
    <property type="term" value="P:oxalate catabolic process"/>
    <property type="evidence" value="ECO:0007669"/>
    <property type="project" value="InterPro"/>
</dbReference>
<evidence type="ECO:0000313" key="12">
    <source>
        <dbReference type="Proteomes" id="UP000193040"/>
    </source>
</evidence>
<feature type="domain" description="Thiamine pyrophosphate enzyme TPP-binding" evidence="9">
    <location>
        <begin position="403"/>
        <end position="539"/>
    </location>
</feature>
<proteinExistence type="inferred from homology"/>
<evidence type="ECO:0000256" key="5">
    <source>
        <dbReference type="ARBA" id="ARBA00023052"/>
    </source>
</evidence>
<dbReference type="InterPro" id="IPR045025">
    <property type="entry name" value="HACL1-like"/>
</dbReference>
<keyword evidence="6" id="KW-0456">Lyase</keyword>
<comment type="cofactor">
    <cofactor evidence="1">
        <name>thiamine diphosphate</name>
        <dbReference type="ChEBI" id="CHEBI:58937"/>
    </cofactor>
</comment>
<evidence type="ECO:0000256" key="4">
    <source>
        <dbReference type="ARBA" id="ARBA00022842"/>
    </source>
</evidence>
<keyword evidence="4" id="KW-0460">Magnesium</keyword>
<dbReference type="CDD" id="cd07035">
    <property type="entry name" value="TPP_PYR_POX_like"/>
    <property type="match status" value="1"/>
</dbReference>
<dbReference type="InterPro" id="IPR011766">
    <property type="entry name" value="TPP_enzyme_TPP-bd"/>
</dbReference>
<dbReference type="NCBIfam" id="TIGR03254">
    <property type="entry name" value="oxalate_oxc"/>
    <property type="match status" value="1"/>
</dbReference>
<evidence type="ECO:0000313" key="11">
    <source>
        <dbReference type="EMBL" id="ORJ60120.1"/>
    </source>
</evidence>
<comment type="caution">
    <text evidence="11">The sequence shown here is derived from an EMBL/GenBank/DDBJ whole genome shotgun (WGS) entry which is preliminary data.</text>
</comment>
<evidence type="ECO:0000256" key="3">
    <source>
        <dbReference type="ARBA" id="ARBA00022723"/>
    </source>
</evidence>
<keyword evidence="5 7" id="KW-0786">Thiamine pyrophosphate</keyword>
<dbReference type="Proteomes" id="UP000193040">
    <property type="component" value="Unassembled WGS sequence"/>
</dbReference>
<dbReference type="SUPFAM" id="SSF52518">
    <property type="entry name" value="Thiamin diphosphate-binding fold (THDP-binding)"/>
    <property type="match status" value="2"/>
</dbReference>
<dbReference type="NCBIfam" id="NF006721">
    <property type="entry name" value="PRK09259.1"/>
    <property type="match status" value="1"/>
</dbReference>
<dbReference type="InterPro" id="IPR017660">
    <property type="entry name" value="Oxalyl-CoA_decarboxylase"/>
</dbReference>
<sequence>MTTSASLTDGFHVVVDALQTNDIHTIYGIVGIPITDLARVAQAAGMRYIGFRQETSAGNAAAAAGFLTGRPGVCLTTSGPGFLNGLPALANATTNCFPMIQISGSSNRALVDLQRGDYQELDQLNAARPFAKASLRVDRVEDIGRGVARAIRAAVSGRPGGVYLDIPGAVLGQAMDVAAAADSVWRVVDPAPRQLPAPEAIARALEMLGQARRPLIVLGKGAAYARADHDIREFVQASGIPFLPMSMAKGLLPDSHPQSVAAARSLAIARADAVLLVGARLNWLLGHGESPQWSADAKFLQVDIAASEFDSNQPIAAPLAGDIASVVSALRDGLAARPVDVPREWIDELASRRASNDAKMRDRLAENPYPMRFYNALGAIRSVLQANPNVYLVNEGANALDLARNVIDMELPRHRLDTGTWGVMGIGMGYAIAAAVETGQPVVAIEGDSAFGFSGMEVETICRYRLPVAVVILNNGGVYRGDEKPTGDRPAPTVLNAAARHELIAEAFGGKGYHVTTPEELRAALTESLASNGPSVIDCALDPAAGVESGHLASLNPTSAASRVSAAG</sequence>
<feature type="domain" description="Thiamine pyrophosphate enzyme N-terminal TPP-binding" evidence="10">
    <location>
        <begin position="10"/>
        <end position="124"/>
    </location>
</feature>
<dbReference type="InterPro" id="IPR012000">
    <property type="entry name" value="Thiamin_PyroP_enz_cen_dom"/>
</dbReference>
<dbReference type="CDD" id="cd02004">
    <property type="entry name" value="TPP_BZL_OCoD_HPCL"/>
    <property type="match status" value="1"/>
</dbReference>
<dbReference type="InterPro" id="IPR012001">
    <property type="entry name" value="Thiamin_PyroP_enz_TPP-bd_dom"/>
</dbReference>
<comment type="similarity">
    <text evidence="2 7">Belongs to the TPP enzyme family.</text>
</comment>
<dbReference type="STRING" id="1784.VC42_15760"/>
<protein>
    <submittedName>
        <fullName evidence="11">Oxalyl-CoA decarboxylase</fullName>
    </submittedName>
</protein>
<dbReference type="Gene3D" id="3.40.50.1220">
    <property type="entry name" value="TPP-binding domain"/>
    <property type="match status" value="1"/>
</dbReference>